<dbReference type="Pfam" id="PF06580">
    <property type="entry name" value="His_kinase"/>
    <property type="match status" value="1"/>
</dbReference>
<evidence type="ECO:0000313" key="10">
    <source>
        <dbReference type="Proteomes" id="UP001597541"/>
    </source>
</evidence>
<dbReference type="GO" id="GO:0004673">
    <property type="term" value="F:protein histidine kinase activity"/>
    <property type="evidence" value="ECO:0007669"/>
    <property type="project" value="UniProtKB-EC"/>
</dbReference>
<evidence type="ECO:0000256" key="2">
    <source>
        <dbReference type="ARBA" id="ARBA00022475"/>
    </source>
</evidence>
<dbReference type="EMBL" id="JBHUME010000005">
    <property type="protein sequence ID" value="MFD2611659.1"/>
    <property type="molecule type" value="Genomic_DNA"/>
</dbReference>
<dbReference type="CDD" id="cd06225">
    <property type="entry name" value="HAMP"/>
    <property type="match status" value="1"/>
</dbReference>
<dbReference type="SUPFAM" id="SSF55874">
    <property type="entry name" value="ATPase domain of HSP90 chaperone/DNA topoisomerase II/histidine kinase"/>
    <property type="match status" value="1"/>
</dbReference>
<evidence type="ECO:0000256" key="4">
    <source>
        <dbReference type="ARBA" id="ARBA00022679"/>
    </source>
</evidence>
<evidence type="ECO:0000256" key="6">
    <source>
        <dbReference type="ARBA" id="ARBA00023136"/>
    </source>
</evidence>
<keyword evidence="10" id="KW-1185">Reference proteome</keyword>
<sequence length="580" mass="66125">MRRMDIYKRIVLLLFSMLVPILTLFGYLNSQTVMLMENQLKESNLNKLTFFLTQLETNADKMSGNLLTLKEDRDVLQFVNSYSFEGYTKARTKLDVENKLAIQSLASSWKNRIAVYVLSTGQTASSDSTATPADLRGRKEYPKQWKLVRSGEQSYFTRYLTDSLKANGEPGKANVVMEVRFSIENIRTMLKQYQEGGSGDPFMLFPGGVEITNSSGNANLAEITRRLDPGAMNERGYTTMTFGGETYLVTYIHSPKLGGYLVDYLPTAEFLAPIEKQRILFYSFGGLLLATSVMAAWLLYRHVQLPIRQLLSGVQGIKDGRYSIRVARKAKTEFDFLFKRFNEMAEQIQELIEHVYEEKLRSRDAKVKQLQSQINPHFLYNCFAHIIQMTRLGREEAVIAMSHNLCDYYRYTTRIEKPLANLKEEVEFIENYLEIQKMRMTRMRYELVVEERLLEFPLPRLSLQPIVENAIIHGLEPKESPGWIRICARQQGDSVLITVSDDGVGMDVRRLEELNRSIQETDRGEEGGCGLSNTHQRLRLHYGADSGIVLAANQEEEGMRVEVRIHAGSGGAGVIRASGM</sequence>
<name>A0ABW5PAY0_9BACL</name>
<dbReference type="PROSITE" id="PS50885">
    <property type="entry name" value="HAMP"/>
    <property type="match status" value="1"/>
</dbReference>
<keyword evidence="7" id="KW-0812">Transmembrane</keyword>
<keyword evidence="4 9" id="KW-0808">Transferase</keyword>
<keyword evidence="5 9" id="KW-0418">Kinase</keyword>
<accession>A0ABW5PAY0</accession>
<dbReference type="Gene3D" id="3.30.565.10">
    <property type="entry name" value="Histidine kinase-like ATPase, C-terminal domain"/>
    <property type="match status" value="1"/>
</dbReference>
<feature type="domain" description="HAMP" evidence="8">
    <location>
        <begin position="301"/>
        <end position="353"/>
    </location>
</feature>
<dbReference type="EC" id="2.7.13.3" evidence="9"/>
<dbReference type="SMART" id="SM00304">
    <property type="entry name" value="HAMP"/>
    <property type="match status" value="1"/>
</dbReference>
<evidence type="ECO:0000313" key="9">
    <source>
        <dbReference type="EMBL" id="MFD2611659.1"/>
    </source>
</evidence>
<dbReference type="RefSeq" id="WP_377600524.1">
    <property type="nucleotide sequence ID" value="NZ_JBHUME010000005.1"/>
</dbReference>
<dbReference type="InterPro" id="IPR050640">
    <property type="entry name" value="Bact_2-comp_sensor_kinase"/>
</dbReference>
<keyword evidence="7" id="KW-1133">Transmembrane helix</keyword>
<evidence type="ECO:0000256" key="5">
    <source>
        <dbReference type="ARBA" id="ARBA00022777"/>
    </source>
</evidence>
<dbReference type="InterPro" id="IPR003660">
    <property type="entry name" value="HAMP_dom"/>
</dbReference>
<keyword evidence="6 7" id="KW-0472">Membrane</keyword>
<evidence type="ECO:0000256" key="7">
    <source>
        <dbReference type="SAM" id="Phobius"/>
    </source>
</evidence>
<evidence type="ECO:0000256" key="3">
    <source>
        <dbReference type="ARBA" id="ARBA00022553"/>
    </source>
</evidence>
<comment type="caution">
    <text evidence="9">The sequence shown here is derived from an EMBL/GenBank/DDBJ whole genome shotgun (WGS) entry which is preliminary data.</text>
</comment>
<gene>
    <name evidence="9" type="ORF">ACFSUF_04400</name>
</gene>
<dbReference type="SUPFAM" id="SSF158472">
    <property type="entry name" value="HAMP domain-like"/>
    <property type="match status" value="1"/>
</dbReference>
<reference evidence="10" key="1">
    <citation type="journal article" date="2019" name="Int. J. Syst. Evol. Microbiol.">
        <title>The Global Catalogue of Microorganisms (GCM) 10K type strain sequencing project: providing services to taxonomists for standard genome sequencing and annotation.</title>
        <authorList>
            <consortium name="The Broad Institute Genomics Platform"/>
            <consortium name="The Broad Institute Genome Sequencing Center for Infectious Disease"/>
            <person name="Wu L."/>
            <person name="Ma J."/>
        </authorList>
    </citation>
    <scope>NUCLEOTIDE SEQUENCE [LARGE SCALE GENOMIC DNA]</scope>
    <source>
        <strain evidence="10">KCTC 3950</strain>
    </source>
</reference>
<dbReference type="InterPro" id="IPR036890">
    <property type="entry name" value="HATPase_C_sf"/>
</dbReference>
<evidence type="ECO:0000259" key="8">
    <source>
        <dbReference type="PROSITE" id="PS50885"/>
    </source>
</evidence>
<protein>
    <submittedName>
        <fullName evidence="9">Sensor histidine kinase</fullName>
        <ecNumber evidence="9">2.7.13.3</ecNumber>
    </submittedName>
</protein>
<dbReference type="Pfam" id="PF02518">
    <property type="entry name" value="HATPase_c"/>
    <property type="match status" value="1"/>
</dbReference>
<organism evidence="9 10">
    <name type="scientific">Paenibacillus gansuensis</name>
    <dbReference type="NCBI Taxonomy" id="306542"/>
    <lineage>
        <taxon>Bacteria</taxon>
        <taxon>Bacillati</taxon>
        <taxon>Bacillota</taxon>
        <taxon>Bacilli</taxon>
        <taxon>Bacillales</taxon>
        <taxon>Paenibacillaceae</taxon>
        <taxon>Paenibacillus</taxon>
    </lineage>
</organism>
<dbReference type="InterPro" id="IPR010559">
    <property type="entry name" value="Sig_transdc_His_kin_internal"/>
</dbReference>
<dbReference type="Proteomes" id="UP001597541">
    <property type="component" value="Unassembled WGS sequence"/>
</dbReference>
<dbReference type="Gene3D" id="6.10.340.10">
    <property type="match status" value="1"/>
</dbReference>
<proteinExistence type="predicted"/>
<dbReference type="Pfam" id="PF00672">
    <property type="entry name" value="HAMP"/>
    <property type="match status" value="1"/>
</dbReference>
<dbReference type="PANTHER" id="PTHR34220:SF7">
    <property type="entry name" value="SENSOR HISTIDINE KINASE YPDA"/>
    <property type="match status" value="1"/>
</dbReference>
<dbReference type="InterPro" id="IPR003594">
    <property type="entry name" value="HATPase_dom"/>
</dbReference>
<keyword evidence="3" id="KW-0597">Phosphoprotein</keyword>
<evidence type="ECO:0000256" key="1">
    <source>
        <dbReference type="ARBA" id="ARBA00004651"/>
    </source>
</evidence>
<feature type="transmembrane region" description="Helical" evidence="7">
    <location>
        <begin position="279"/>
        <end position="300"/>
    </location>
</feature>
<keyword evidence="2" id="KW-1003">Cell membrane</keyword>
<comment type="subcellular location">
    <subcellularLocation>
        <location evidence="1">Cell membrane</location>
        <topology evidence="1">Multi-pass membrane protein</topology>
    </subcellularLocation>
</comment>
<dbReference type="PANTHER" id="PTHR34220">
    <property type="entry name" value="SENSOR HISTIDINE KINASE YPDA"/>
    <property type="match status" value="1"/>
</dbReference>